<evidence type="ECO:0000313" key="2">
    <source>
        <dbReference type="Proteomes" id="UP000179807"/>
    </source>
</evidence>
<reference evidence="1" key="1">
    <citation type="submission" date="2016-10" db="EMBL/GenBank/DDBJ databases">
        <authorList>
            <person name="Benchimol M."/>
            <person name="Almeida L.G."/>
            <person name="Vasconcelos A.T."/>
            <person name="Perreira-Neves A."/>
            <person name="Rosa I.A."/>
            <person name="Tasca T."/>
            <person name="Bogo M.R."/>
            <person name="de Souza W."/>
        </authorList>
    </citation>
    <scope>NUCLEOTIDE SEQUENCE [LARGE SCALE GENOMIC DNA]</scope>
    <source>
        <strain evidence="1">K</strain>
    </source>
</reference>
<protein>
    <submittedName>
        <fullName evidence="1">Uncharacterized protein</fullName>
    </submittedName>
</protein>
<organism evidence="1 2">
    <name type="scientific">Tritrichomonas foetus</name>
    <dbReference type="NCBI Taxonomy" id="1144522"/>
    <lineage>
        <taxon>Eukaryota</taxon>
        <taxon>Metamonada</taxon>
        <taxon>Parabasalia</taxon>
        <taxon>Tritrichomonadida</taxon>
        <taxon>Tritrichomonadidae</taxon>
        <taxon>Tritrichomonas</taxon>
    </lineage>
</organism>
<dbReference type="GeneID" id="94838756"/>
<keyword evidence="2" id="KW-1185">Reference proteome</keyword>
<proteinExistence type="predicted"/>
<name>A0A1J4KBS8_9EUKA</name>
<comment type="caution">
    <text evidence="1">The sequence shown here is derived from an EMBL/GenBank/DDBJ whole genome shotgun (WGS) entry which is preliminary data.</text>
</comment>
<evidence type="ECO:0000313" key="1">
    <source>
        <dbReference type="EMBL" id="OHT06925.1"/>
    </source>
</evidence>
<dbReference type="EMBL" id="MLAK01000711">
    <property type="protein sequence ID" value="OHT06925.1"/>
    <property type="molecule type" value="Genomic_DNA"/>
</dbReference>
<dbReference type="Proteomes" id="UP000179807">
    <property type="component" value="Unassembled WGS sequence"/>
</dbReference>
<accession>A0A1J4KBS8</accession>
<dbReference type="VEuPathDB" id="TrichDB:TRFO_24975"/>
<dbReference type="AlphaFoldDB" id="A0A1J4KBS8"/>
<gene>
    <name evidence="1" type="ORF">TRFO_24975</name>
</gene>
<sequence>MLFSNNDLEFTSLDIDSSSQDIGSLLQDIGSSKIPKTPTIETAGQTDEQTYIKVESNSHFFEIGKDFIIFDNYMINLDHDTFISFTKD</sequence>
<dbReference type="RefSeq" id="XP_068360061.1">
    <property type="nucleotide sequence ID" value="XM_068504052.1"/>
</dbReference>